<dbReference type="SUPFAM" id="SSF52151">
    <property type="entry name" value="FabD/lysophospholipase-like"/>
    <property type="match status" value="1"/>
</dbReference>
<gene>
    <name evidence="7" type="ORF">EDI_299290</name>
</gene>
<dbReference type="Gene3D" id="3.40.1090.10">
    <property type="entry name" value="Cytosolic phospholipase A2 catalytic domain"/>
    <property type="match status" value="1"/>
</dbReference>
<dbReference type="InterPro" id="IPR002110">
    <property type="entry name" value="Ankyrin_rpt"/>
</dbReference>
<evidence type="ECO:0000256" key="2">
    <source>
        <dbReference type="ARBA" id="ARBA00023098"/>
    </source>
</evidence>
<feature type="repeat" description="ANK" evidence="4">
    <location>
        <begin position="137"/>
        <end position="169"/>
    </location>
</feature>
<evidence type="ECO:0000256" key="3">
    <source>
        <dbReference type="ARBA" id="ARBA00023422"/>
    </source>
</evidence>
<evidence type="ECO:0000256" key="4">
    <source>
        <dbReference type="PROSITE-ProRule" id="PRU00023"/>
    </source>
</evidence>
<sequence>MELCELILTDSERVKNELIKNGLTQLVGTIWFDKMIHICCENDYKEILELLINFEPKKVSCLDVDGRTPLMNAVLNKSLNVALLLLTNGDCCLGTIDSSGNTLLHYISYSPFTDMILLLCKKLIEEYPVFINMKNLKGETPLHISVKMGNIEFVDFLLYNGARVEDKTFDGKSVMEYAFFAKKNSGNIIQKLQNYQDLINYKENKEQKENNFEKYNVVIHKTKTPLFNFTLFKTKEQLRKGYENDFKVLLDSFHLNEKMTIPLDSFNRKKKFRMISIDGGGSKCILQALILARLVTKFPRLLEEVNLFCGVSASSFICADLALGIEPQDVAKIMIEMTKHMFEKKSRGYTESLYSNTYIIDVAHITYGEKKLTDLKRNILINAFQFDSGENNPNRCCKACVFNNFISGHDCKIADACLRSSAAVGYYPPYQGYADGGIFENNPCVCAFPYVFGDKGFKADIQNTVCLSISSGRPPINYMDRNKYTDVGMFQLLPITMDGFFWSRKSMADDVAKGFLGERYMRFDPVLPDNLDLDCNDQIDKIIEIGNTVDITSIEDWIKKYWL</sequence>
<keyword evidence="2 5" id="KW-0443">Lipid metabolism</keyword>
<accession>B0E7E7</accession>
<dbReference type="GO" id="GO:0004623">
    <property type="term" value="F:phospholipase A2 activity"/>
    <property type="evidence" value="ECO:0007669"/>
    <property type="project" value="UniProtKB-EC"/>
</dbReference>
<feature type="active site" description="Proton acceptor" evidence="5">
    <location>
        <position position="435"/>
    </location>
</feature>
<dbReference type="OMA" id="HICCEND"/>
<dbReference type="Pfam" id="PF12796">
    <property type="entry name" value="Ank_2"/>
    <property type="match status" value="1"/>
</dbReference>
<evidence type="ECO:0000313" key="7">
    <source>
        <dbReference type="EMBL" id="EDR29553.1"/>
    </source>
</evidence>
<reference evidence="8" key="1">
    <citation type="submission" date="2007-12" db="EMBL/GenBank/DDBJ databases">
        <title>Annotation of Entamoeba dispar SAW760.</title>
        <authorList>
            <person name="Lorenzi H."/>
            <person name="Inman J."/>
            <person name="Schobel S."/>
            <person name="Amedeo P."/>
            <person name="Caler E."/>
        </authorList>
    </citation>
    <scope>NUCLEOTIDE SEQUENCE [LARGE SCALE GENOMIC DNA]</scope>
    <source>
        <strain evidence="8">ATCC PRA-260 / SAW760</strain>
    </source>
</reference>
<dbReference type="PROSITE" id="PS50297">
    <property type="entry name" value="ANK_REP_REGION"/>
    <property type="match status" value="1"/>
</dbReference>
<dbReference type="RefSeq" id="XP_001734305.1">
    <property type="nucleotide sequence ID" value="XM_001734253.1"/>
</dbReference>
<dbReference type="Gene3D" id="1.25.40.20">
    <property type="entry name" value="Ankyrin repeat-containing domain"/>
    <property type="match status" value="1"/>
</dbReference>
<protein>
    <recommendedName>
        <fullName evidence="1">phospholipase A2</fullName>
        <ecNumber evidence="1">3.1.1.4</ecNumber>
    </recommendedName>
</protein>
<comment type="catalytic activity">
    <reaction evidence="3">
        <text>a 1,2-diacyl-sn-glycero-3-phosphocholine + H2O = a 1-acyl-sn-glycero-3-phosphocholine + a fatty acid + H(+)</text>
        <dbReference type="Rhea" id="RHEA:15801"/>
        <dbReference type="ChEBI" id="CHEBI:15377"/>
        <dbReference type="ChEBI" id="CHEBI:15378"/>
        <dbReference type="ChEBI" id="CHEBI:28868"/>
        <dbReference type="ChEBI" id="CHEBI:57643"/>
        <dbReference type="ChEBI" id="CHEBI:58168"/>
        <dbReference type="EC" id="3.1.1.4"/>
    </reaction>
    <physiologicalReaction direction="left-to-right" evidence="3">
        <dbReference type="Rhea" id="RHEA:15802"/>
    </physiologicalReaction>
</comment>
<dbReference type="CDD" id="cd07213">
    <property type="entry name" value="Pat17_PNPLA8_PNPLA9_like1"/>
    <property type="match status" value="1"/>
</dbReference>
<keyword evidence="4" id="KW-0040">ANK repeat</keyword>
<dbReference type="GO" id="GO:0016042">
    <property type="term" value="P:lipid catabolic process"/>
    <property type="evidence" value="ECO:0007669"/>
    <property type="project" value="UniProtKB-UniRule"/>
</dbReference>
<dbReference type="PROSITE" id="PS50088">
    <property type="entry name" value="ANK_REPEAT"/>
    <property type="match status" value="1"/>
</dbReference>
<feature type="short sequence motif" description="DGA/G" evidence="5">
    <location>
        <begin position="435"/>
        <end position="437"/>
    </location>
</feature>
<comment type="caution">
    <text evidence="5">Lacks conserved residue(s) required for the propagation of feature annotation.</text>
</comment>
<dbReference type="eggNOG" id="KOG0513">
    <property type="taxonomic scope" value="Eukaryota"/>
</dbReference>
<dbReference type="PANTHER" id="PTHR24138:SF10">
    <property type="entry name" value="PHOSPHOLIPASE A2"/>
    <property type="match status" value="1"/>
</dbReference>
<dbReference type="InterPro" id="IPR036770">
    <property type="entry name" value="Ankyrin_rpt-contain_sf"/>
</dbReference>
<dbReference type="KEGG" id="edi:EDI_299290"/>
<proteinExistence type="predicted"/>
<dbReference type="PANTHER" id="PTHR24138">
    <property type="entry name" value="INTRACELLLAR PHOSPHOLIPASE A FAMILY"/>
    <property type="match status" value="1"/>
</dbReference>
<name>B0E7E7_ENTDS</name>
<dbReference type="InterPro" id="IPR047156">
    <property type="entry name" value="Teg/CotR/CapV-like"/>
</dbReference>
<dbReference type="EC" id="3.1.1.4" evidence="1"/>
<evidence type="ECO:0000256" key="5">
    <source>
        <dbReference type="PROSITE-ProRule" id="PRU01161"/>
    </source>
</evidence>
<dbReference type="GeneID" id="5879202"/>
<dbReference type="Pfam" id="PF01734">
    <property type="entry name" value="Patatin"/>
    <property type="match status" value="1"/>
</dbReference>
<feature type="domain" description="PNPLA" evidence="6">
    <location>
        <begin position="275"/>
        <end position="448"/>
    </location>
</feature>
<dbReference type="SUPFAM" id="SSF48403">
    <property type="entry name" value="Ankyrin repeat"/>
    <property type="match status" value="1"/>
</dbReference>
<evidence type="ECO:0000259" key="6">
    <source>
        <dbReference type="PROSITE" id="PS51635"/>
    </source>
</evidence>
<dbReference type="AlphaFoldDB" id="B0E7E7"/>
<keyword evidence="8" id="KW-1185">Reference proteome</keyword>
<keyword evidence="5 7" id="KW-0378">Hydrolase</keyword>
<dbReference type="OrthoDB" id="1658288at2759"/>
<organism evidence="8">
    <name type="scientific">Entamoeba dispar (strain ATCC PRA-260 / SAW760)</name>
    <dbReference type="NCBI Taxonomy" id="370354"/>
    <lineage>
        <taxon>Eukaryota</taxon>
        <taxon>Amoebozoa</taxon>
        <taxon>Evosea</taxon>
        <taxon>Archamoebae</taxon>
        <taxon>Mastigamoebida</taxon>
        <taxon>Entamoebidae</taxon>
        <taxon>Entamoeba</taxon>
    </lineage>
</organism>
<dbReference type="PROSITE" id="PS51635">
    <property type="entry name" value="PNPLA"/>
    <property type="match status" value="1"/>
</dbReference>
<evidence type="ECO:0000256" key="1">
    <source>
        <dbReference type="ARBA" id="ARBA00013278"/>
    </source>
</evidence>
<feature type="active site" description="Nucleophile" evidence="5">
    <location>
        <position position="312"/>
    </location>
</feature>
<evidence type="ECO:0000313" key="8">
    <source>
        <dbReference type="Proteomes" id="UP000008076"/>
    </source>
</evidence>
<dbReference type="VEuPathDB" id="AmoebaDB:EDI_299290"/>
<dbReference type="InterPro" id="IPR016035">
    <property type="entry name" value="Acyl_Trfase/lysoPLipase"/>
</dbReference>
<dbReference type="Proteomes" id="UP000008076">
    <property type="component" value="Unassembled WGS sequence"/>
</dbReference>
<dbReference type="EMBL" id="DS548000">
    <property type="protein sequence ID" value="EDR29553.1"/>
    <property type="molecule type" value="Genomic_DNA"/>
</dbReference>
<dbReference type="Pfam" id="PF13857">
    <property type="entry name" value="Ank_5"/>
    <property type="match status" value="1"/>
</dbReference>
<dbReference type="SMART" id="SM00248">
    <property type="entry name" value="ANK"/>
    <property type="match status" value="5"/>
</dbReference>
<dbReference type="InterPro" id="IPR002641">
    <property type="entry name" value="PNPLA_dom"/>
</dbReference>
<keyword evidence="5" id="KW-0442">Lipid degradation</keyword>